<dbReference type="GO" id="GO:0005783">
    <property type="term" value="C:endoplasmic reticulum"/>
    <property type="evidence" value="ECO:0007669"/>
    <property type="project" value="TreeGrafter"/>
</dbReference>
<evidence type="ECO:0000313" key="1">
    <source>
        <dbReference type="EMBL" id="JAP52575.1"/>
    </source>
</evidence>
<evidence type="ECO:0008006" key="2">
    <source>
        <dbReference type="Google" id="ProtNLM"/>
    </source>
</evidence>
<reference evidence="1" key="1">
    <citation type="submission" date="2016-01" db="EMBL/GenBank/DDBJ databases">
        <title>Reference transcriptome for the parasite Schistocephalus solidus: insights into the molecular evolution of parasitism.</title>
        <authorList>
            <person name="Hebert F.O."/>
            <person name="Grambauer S."/>
            <person name="Barber I."/>
            <person name="Landry C.R."/>
            <person name="Aubin-Horth N."/>
        </authorList>
    </citation>
    <scope>NUCLEOTIDE SEQUENCE</scope>
</reference>
<dbReference type="PANTHER" id="PTHR10730:SF45">
    <property type="entry name" value="PROCOLLAGEN-LYSINE,2-OXOGLUTARATE 5-DIOXYGENASE"/>
    <property type="match status" value="1"/>
</dbReference>
<organism evidence="1">
    <name type="scientific">Schistocephalus solidus</name>
    <name type="common">Tapeworm</name>
    <dbReference type="NCBI Taxonomy" id="70667"/>
    <lineage>
        <taxon>Eukaryota</taxon>
        <taxon>Metazoa</taxon>
        <taxon>Spiralia</taxon>
        <taxon>Lophotrochozoa</taxon>
        <taxon>Platyhelminthes</taxon>
        <taxon>Cestoda</taxon>
        <taxon>Eucestoda</taxon>
        <taxon>Diphyllobothriidea</taxon>
        <taxon>Diphyllobothriidae</taxon>
        <taxon>Schistocephalus</taxon>
    </lineage>
</organism>
<sequence length="233" mass="28032">MQIRGAENEENYLYSSIASAAVSKNIFMHVDNRFDYGYLTNPNSFTLDHLHNDLWQIFDNPLDWEEIYIHPEYHQWARKEVKMGDFEQPCSDVFWVPLMSEVFCKQLIEEMEHYGKWSDGSNYDPRLEGGYENVPTRDIHMRQIDWEDHWIHVLRKYVYPLQLKLFEGYWDKPWARMNFVVRYQQGEQPSLRYHHDASSYTLDMALNRVHIDYQGGGVRFKRYNCTLVDTRVG</sequence>
<name>A0A0X3PKY8_SCHSO</name>
<dbReference type="InterPro" id="IPR050757">
    <property type="entry name" value="Collagen_mod_GT25"/>
</dbReference>
<dbReference type="PANTHER" id="PTHR10730">
    <property type="entry name" value="PROCOLLAGEN-LYSINE,2-OXOGLUTARATE 5-DIOXYGENASE/GLYCOSYLTRANSFERASE 25 FAMILY MEMBER"/>
    <property type="match status" value="1"/>
</dbReference>
<dbReference type="GO" id="GO:0008475">
    <property type="term" value="F:procollagen-lysine 5-dioxygenase activity"/>
    <property type="evidence" value="ECO:0007669"/>
    <property type="project" value="TreeGrafter"/>
</dbReference>
<gene>
    <name evidence="1" type="ORF">TR99376</name>
</gene>
<dbReference type="EMBL" id="GEEE01010650">
    <property type="protein sequence ID" value="JAP52575.1"/>
    <property type="molecule type" value="Transcribed_RNA"/>
</dbReference>
<dbReference type="AlphaFoldDB" id="A0A0X3PKY8"/>
<proteinExistence type="predicted"/>
<accession>A0A0X3PKY8</accession>
<protein>
    <recommendedName>
        <fullName evidence="2">Prolyl 4-hydroxylase alpha subunit Fe(2+) 2OG dioxygenase domain-containing protein</fullName>
    </recommendedName>
</protein>